<dbReference type="Proteomes" id="UP000027135">
    <property type="component" value="Unassembled WGS sequence"/>
</dbReference>
<dbReference type="OrthoDB" id="3438930at2759"/>
<protein>
    <submittedName>
        <fullName evidence="2">Uncharacterized protein</fullName>
    </submittedName>
</protein>
<organism evidence="2 3">
    <name type="scientific">Zootermopsis nevadensis</name>
    <name type="common">Dampwood termite</name>
    <dbReference type="NCBI Taxonomy" id="136037"/>
    <lineage>
        <taxon>Eukaryota</taxon>
        <taxon>Metazoa</taxon>
        <taxon>Ecdysozoa</taxon>
        <taxon>Arthropoda</taxon>
        <taxon>Hexapoda</taxon>
        <taxon>Insecta</taxon>
        <taxon>Pterygota</taxon>
        <taxon>Neoptera</taxon>
        <taxon>Polyneoptera</taxon>
        <taxon>Dictyoptera</taxon>
        <taxon>Blattodea</taxon>
        <taxon>Blattoidea</taxon>
        <taxon>Termitoidae</taxon>
        <taxon>Termopsidae</taxon>
        <taxon>Zootermopsis</taxon>
    </lineage>
</organism>
<evidence type="ECO:0000313" key="2">
    <source>
        <dbReference type="EMBL" id="KDR10084.1"/>
    </source>
</evidence>
<feature type="chain" id="PRO_5001644502" evidence="1">
    <location>
        <begin position="29"/>
        <end position="120"/>
    </location>
</feature>
<reference evidence="2 3" key="1">
    <citation type="journal article" date="2014" name="Nat. Commun.">
        <title>Molecular traces of alternative social organization in a termite genome.</title>
        <authorList>
            <person name="Terrapon N."/>
            <person name="Li C."/>
            <person name="Robertson H.M."/>
            <person name="Ji L."/>
            <person name="Meng X."/>
            <person name="Booth W."/>
            <person name="Chen Z."/>
            <person name="Childers C.P."/>
            <person name="Glastad K.M."/>
            <person name="Gokhale K."/>
            <person name="Gowin J."/>
            <person name="Gronenberg W."/>
            <person name="Hermansen R.A."/>
            <person name="Hu H."/>
            <person name="Hunt B.G."/>
            <person name="Huylmans A.K."/>
            <person name="Khalil S.M."/>
            <person name="Mitchell R.D."/>
            <person name="Munoz-Torres M.C."/>
            <person name="Mustard J.A."/>
            <person name="Pan H."/>
            <person name="Reese J.T."/>
            <person name="Scharf M.E."/>
            <person name="Sun F."/>
            <person name="Vogel H."/>
            <person name="Xiao J."/>
            <person name="Yang W."/>
            <person name="Yang Z."/>
            <person name="Yang Z."/>
            <person name="Zhou J."/>
            <person name="Zhu J."/>
            <person name="Brent C.S."/>
            <person name="Elsik C.G."/>
            <person name="Goodisman M.A."/>
            <person name="Liberles D.A."/>
            <person name="Roe R.M."/>
            <person name="Vargo E.L."/>
            <person name="Vilcinskas A."/>
            <person name="Wang J."/>
            <person name="Bornberg-Bauer E."/>
            <person name="Korb J."/>
            <person name="Zhang G."/>
            <person name="Liebig J."/>
        </authorList>
    </citation>
    <scope>NUCLEOTIDE SEQUENCE [LARGE SCALE GENOMIC DNA]</scope>
    <source>
        <tissue evidence="2">Whole organism</tissue>
    </source>
</reference>
<accession>A0A067QYN9</accession>
<evidence type="ECO:0000256" key="1">
    <source>
        <dbReference type="SAM" id="SignalP"/>
    </source>
</evidence>
<feature type="signal peptide" evidence="1">
    <location>
        <begin position="1"/>
        <end position="28"/>
    </location>
</feature>
<keyword evidence="3" id="KW-1185">Reference proteome</keyword>
<dbReference type="OMA" id="CKDILCT"/>
<name>A0A067QYN9_ZOONE</name>
<proteinExistence type="predicted"/>
<evidence type="ECO:0000313" key="3">
    <source>
        <dbReference type="Proteomes" id="UP000027135"/>
    </source>
</evidence>
<keyword evidence="1" id="KW-0732">Signal</keyword>
<dbReference type="AlphaFoldDB" id="A0A067QYN9"/>
<gene>
    <name evidence="2" type="ORF">L798_15321</name>
</gene>
<sequence>MVKFQVLFISLLPACLLVICGTPQAVDGRTCDDMPCLRDEVCVMEIGRCDFKGLCERYPTCRVPRRSLEGSCEHYRCPPGQFCTLLEDRCVRKPCPSRPACVSSNHTGLHRLRRSNVGLQ</sequence>
<dbReference type="EMBL" id="KK853186">
    <property type="protein sequence ID" value="KDR10084.1"/>
    <property type="molecule type" value="Genomic_DNA"/>
</dbReference>
<dbReference type="InParanoid" id="A0A067QYN9"/>